<dbReference type="SUPFAM" id="SSF69754">
    <property type="entry name" value="Ribosome binding protein Y (YfiA homologue)"/>
    <property type="match status" value="1"/>
</dbReference>
<reference evidence="1 2" key="1">
    <citation type="journal article" date="2016" name="Nat. Commun.">
        <title>Thousands of microbial genomes shed light on interconnected biogeochemical processes in an aquifer system.</title>
        <authorList>
            <person name="Anantharaman K."/>
            <person name="Brown C.T."/>
            <person name="Hug L.A."/>
            <person name="Sharon I."/>
            <person name="Castelle C.J."/>
            <person name="Probst A.J."/>
            <person name="Thomas B.C."/>
            <person name="Singh A."/>
            <person name="Wilkins M.J."/>
            <person name="Karaoz U."/>
            <person name="Brodie E.L."/>
            <person name="Williams K.H."/>
            <person name="Hubbard S.S."/>
            <person name="Banfield J.F."/>
        </authorList>
    </citation>
    <scope>NUCLEOTIDE SEQUENCE [LARGE SCALE GENOMIC DNA]</scope>
</reference>
<comment type="caution">
    <text evidence="1">The sequence shown here is derived from an EMBL/GenBank/DDBJ whole genome shotgun (WGS) entry which is preliminary data.</text>
</comment>
<evidence type="ECO:0000313" key="1">
    <source>
        <dbReference type="EMBL" id="OGZ99572.1"/>
    </source>
</evidence>
<dbReference type="EMBL" id="MHQI01000037">
    <property type="protein sequence ID" value="OGZ99572.1"/>
    <property type="molecule type" value="Genomic_DNA"/>
</dbReference>
<accession>A0A1G2KJG2</accession>
<dbReference type="AlphaFoldDB" id="A0A1G2KJG2"/>
<organism evidence="1 2">
    <name type="scientific">Candidatus Sungbacteria bacterium RIFCSPHIGHO2_02_FULL_47_11</name>
    <dbReference type="NCBI Taxonomy" id="1802270"/>
    <lineage>
        <taxon>Bacteria</taxon>
        <taxon>Candidatus Sungiibacteriota</taxon>
    </lineage>
</organism>
<dbReference type="Gene3D" id="3.30.160.100">
    <property type="entry name" value="Ribosome hibernation promotion factor-like"/>
    <property type="match status" value="1"/>
</dbReference>
<dbReference type="STRING" id="1802270.A3C07_01615"/>
<evidence type="ECO:0008006" key="3">
    <source>
        <dbReference type="Google" id="ProtNLM"/>
    </source>
</evidence>
<dbReference type="Proteomes" id="UP000179023">
    <property type="component" value="Unassembled WGS sequence"/>
</dbReference>
<evidence type="ECO:0000313" key="2">
    <source>
        <dbReference type="Proteomes" id="UP000179023"/>
    </source>
</evidence>
<sequence>MQNPLEITYHDIPHNATVEAVIRQKFEKLRTASPNVTKCHVVLERLSKHHHKANMACARLDLKIAHFEDIVITEKCLEDTASLKSAVLKIFKHGLDLAHKHKQRRADHKRLPLRDLVAEEPVAAGEEE</sequence>
<dbReference type="InterPro" id="IPR036567">
    <property type="entry name" value="RHF-like"/>
</dbReference>
<gene>
    <name evidence="1" type="ORF">A3C07_01615</name>
</gene>
<protein>
    <recommendedName>
        <fullName evidence="3">Ribosomal subunit interface protein</fullName>
    </recommendedName>
</protein>
<proteinExistence type="predicted"/>
<name>A0A1G2KJG2_9BACT</name>